<proteinExistence type="predicted"/>
<dbReference type="AlphaFoldDB" id="A0A4Q8XNS1"/>
<reference evidence="1 2" key="1">
    <citation type="submission" date="2019-02" db="EMBL/GenBank/DDBJ databases">
        <title>The genomic architecture of introgression among sibling species of bacteria.</title>
        <authorList>
            <person name="Cavassim M.I.A."/>
            <person name="Moeskjaer S."/>
            <person name="Moslemi C."/>
            <person name="Fields B."/>
            <person name="Bachmann A."/>
            <person name="Vilhjalmsson B."/>
            <person name="Schierup M.H."/>
            <person name="Young J.P.W."/>
            <person name="Andersen S.U."/>
        </authorList>
    </citation>
    <scope>NUCLEOTIDE SEQUENCE [LARGE SCALE GENOMIC DNA]</scope>
    <source>
        <strain evidence="1 2">SM145A</strain>
    </source>
</reference>
<name>A0A4Q8XNS1_RHILE</name>
<sequence length="92" mass="9767">MFGNRRSGTQPSETDRFGVRVEGDGTWTVFDVFTGWPADYVGRSLDGLEKGLADSLCAVLWTSTAAGRRAAEAVLSSSISGAKHPSDCLSIL</sequence>
<organism evidence="1 2">
    <name type="scientific">Rhizobium leguminosarum</name>
    <dbReference type="NCBI Taxonomy" id="384"/>
    <lineage>
        <taxon>Bacteria</taxon>
        <taxon>Pseudomonadati</taxon>
        <taxon>Pseudomonadota</taxon>
        <taxon>Alphaproteobacteria</taxon>
        <taxon>Hyphomicrobiales</taxon>
        <taxon>Rhizobiaceae</taxon>
        <taxon>Rhizobium/Agrobacterium group</taxon>
        <taxon>Rhizobium</taxon>
    </lineage>
</organism>
<dbReference type="Proteomes" id="UP000293652">
    <property type="component" value="Unassembled WGS sequence"/>
</dbReference>
<accession>A0A4Q8XNS1</accession>
<evidence type="ECO:0000313" key="2">
    <source>
        <dbReference type="Proteomes" id="UP000293652"/>
    </source>
</evidence>
<comment type="caution">
    <text evidence="1">The sequence shown here is derived from an EMBL/GenBank/DDBJ whole genome shotgun (WGS) entry which is preliminary data.</text>
</comment>
<gene>
    <name evidence="1" type="ORF">ELI03_34835</name>
</gene>
<dbReference type="EMBL" id="SIPC01000009">
    <property type="protein sequence ID" value="TAX64430.1"/>
    <property type="molecule type" value="Genomic_DNA"/>
</dbReference>
<evidence type="ECO:0000313" key="1">
    <source>
        <dbReference type="EMBL" id="TAX64430.1"/>
    </source>
</evidence>
<dbReference type="RefSeq" id="WP_130680171.1">
    <property type="nucleotide sequence ID" value="NZ_SIOQ01000007.1"/>
</dbReference>
<protein>
    <submittedName>
        <fullName evidence="1">Uncharacterized protein</fullName>
    </submittedName>
</protein>